<dbReference type="InterPro" id="IPR025202">
    <property type="entry name" value="PLD-like_dom"/>
</dbReference>
<dbReference type="InterPro" id="IPR051406">
    <property type="entry name" value="PLD_domain"/>
</dbReference>
<evidence type="ECO:0000256" key="4">
    <source>
        <dbReference type="ARBA" id="ARBA00022801"/>
    </source>
</evidence>
<comment type="catalytic activity">
    <reaction evidence="1">
        <text>a 1,2-diacyl-sn-glycero-3-phosphocholine + H2O = a 1,2-diacyl-sn-glycero-3-phosphate + choline + H(+)</text>
        <dbReference type="Rhea" id="RHEA:14445"/>
        <dbReference type="ChEBI" id="CHEBI:15354"/>
        <dbReference type="ChEBI" id="CHEBI:15377"/>
        <dbReference type="ChEBI" id="CHEBI:15378"/>
        <dbReference type="ChEBI" id="CHEBI:57643"/>
        <dbReference type="ChEBI" id="CHEBI:58608"/>
        <dbReference type="EC" id="3.1.4.4"/>
    </reaction>
</comment>
<comment type="similarity">
    <text evidence="2">Belongs to the phospholipase D family.</text>
</comment>
<evidence type="ECO:0000256" key="2">
    <source>
        <dbReference type="ARBA" id="ARBA00008664"/>
    </source>
</evidence>
<dbReference type="GO" id="GO:0016891">
    <property type="term" value="F:RNA endonuclease activity producing 5'-phosphomonoesters, hydrolytic mechanism"/>
    <property type="evidence" value="ECO:0007669"/>
    <property type="project" value="TreeGrafter"/>
</dbReference>
<evidence type="ECO:0000256" key="1">
    <source>
        <dbReference type="ARBA" id="ARBA00000798"/>
    </source>
</evidence>
<dbReference type="GO" id="GO:0016042">
    <property type="term" value="P:lipid catabolic process"/>
    <property type="evidence" value="ECO:0007669"/>
    <property type="project" value="UniProtKB-KW"/>
</dbReference>
<dbReference type="KEGG" id="cmg:NC81_02165"/>
<dbReference type="GO" id="GO:0004630">
    <property type="term" value="F:phospholipase D activity"/>
    <property type="evidence" value="ECO:0007669"/>
    <property type="project" value="UniProtKB-EC"/>
</dbReference>
<dbReference type="Proteomes" id="UP000260363">
    <property type="component" value="Chromosome"/>
</dbReference>
<organism evidence="8 9">
    <name type="scientific">Chlamydia muridarum</name>
    <dbReference type="NCBI Taxonomy" id="83560"/>
    <lineage>
        <taxon>Bacteria</taxon>
        <taxon>Pseudomonadati</taxon>
        <taxon>Chlamydiota</taxon>
        <taxon>Chlamydiia</taxon>
        <taxon>Chlamydiales</taxon>
        <taxon>Chlamydiaceae</taxon>
        <taxon>Chlamydia/Chlamydophila group</taxon>
        <taxon>Chlamydia</taxon>
    </lineage>
</organism>
<keyword evidence="4" id="KW-0378">Hydrolase</keyword>
<dbReference type="PANTHER" id="PTHR43856">
    <property type="entry name" value="CARDIOLIPIN HYDROLASE"/>
    <property type="match status" value="1"/>
</dbReference>
<dbReference type="SUPFAM" id="SSF56024">
    <property type="entry name" value="Phospholipase D/nuclease"/>
    <property type="match status" value="2"/>
</dbReference>
<sequence length="364" mass="39747">MVSPLITTTSPYLLTLQARLLFTLTTSCSSQNQKTCAKKIQELTRPSSLALVPYSRPLSSETVCFFSKHCGYNALDLIEKVILSATSSIVLKNVVPSSKSLAQALILKALQGVPVSIHCPHKTLKALGDLSKQTNVTLYSSHASSDKQTLIVDEHQVVTGARNFTTTSLHREANLMMRISSLDLANLIEKNQKGEVCLGQQKVCYCPISKNKKGGNEKEILKEIQKATSSIQLGTSCLTSQSIILALDEAVTRSVIVTVIIDSNNKQYTLEKLSSLCTKINIRVGTRSSSNCQVCIVDHTTAIIGCSSNRPTRRQNANQEAVLIISPLTECQKQDLCTWWRSLCDSSTAITYEEAENADSSSSE</sequence>
<dbReference type="PATRIC" id="fig|83560.10.peg.441"/>
<dbReference type="KEGG" id="cmx:DNC_02170"/>
<dbReference type="Gene3D" id="3.30.870.10">
    <property type="entry name" value="Endonuclease Chain A"/>
    <property type="match status" value="2"/>
</dbReference>
<keyword evidence="6" id="KW-0443">Lipid metabolism</keyword>
<evidence type="ECO:0000313" key="8">
    <source>
        <dbReference type="EMBL" id="AJR10510.1"/>
    </source>
</evidence>
<gene>
    <name evidence="8" type="ORF">BD36_02305</name>
</gene>
<feature type="domain" description="Phospholipase D-like" evidence="7">
    <location>
        <begin position="220"/>
        <end position="326"/>
    </location>
</feature>
<dbReference type="GeneID" id="1245788"/>
<dbReference type="Pfam" id="PF13091">
    <property type="entry name" value="PLDc_2"/>
    <property type="match status" value="1"/>
</dbReference>
<dbReference type="EMBL" id="CP007217">
    <property type="protein sequence ID" value="AJR10510.1"/>
    <property type="molecule type" value="Genomic_DNA"/>
</dbReference>
<dbReference type="KEGG" id="cmm:NC80_02150"/>
<dbReference type="AlphaFoldDB" id="A0A070A3Q3"/>
<evidence type="ECO:0000256" key="5">
    <source>
        <dbReference type="ARBA" id="ARBA00022963"/>
    </source>
</evidence>
<reference evidence="8 9" key="1">
    <citation type="submission" date="2014-02" db="EMBL/GenBank/DDBJ databases">
        <authorList>
            <person name="Chen C."/>
            <person name="Conrad T.A."/>
            <person name="Zhou Z."/>
            <person name="Lai Z."/>
            <person name="Zhong G."/>
        </authorList>
    </citation>
    <scope>NUCLEOTIDE SEQUENCE [LARGE SCALE GENOMIC DNA]</scope>
    <source>
        <strain evidence="8 9">Nigg3-28</strain>
    </source>
</reference>
<evidence type="ECO:0000313" key="9">
    <source>
        <dbReference type="Proteomes" id="UP000260363"/>
    </source>
</evidence>
<evidence type="ECO:0000256" key="3">
    <source>
        <dbReference type="ARBA" id="ARBA00012027"/>
    </source>
</evidence>
<evidence type="ECO:0000259" key="7">
    <source>
        <dbReference type="Pfam" id="PF13091"/>
    </source>
</evidence>
<dbReference type="PANTHER" id="PTHR43856:SF1">
    <property type="entry name" value="MITOCHONDRIAL CARDIOLIPIN HYDROLASE"/>
    <property type="match status" value="1"/>
</dbReference>
<evidence type="ECO:0000256" key="6">
    <source>
        <dbReference type="ARBA" id="ARBA00023098"/>
    </source>
</evidence>
<proteinExistence type="inferred from homology"/>
<protein>
    <recommendedName>
        <fullName evidence="3">phospholipase D</fullName>
        <ecNumber evidence="3">3.1.4.4</ecNumber>
    </recommendedName>
</protein>
<name>A0A070A3Q3_CHLMR</name>
<keyword evidence="5" id="KW-0442">Lipid degradation</keyword>
<dbReference type="EC" id="3.1.4.4" evidence="3"/>
<dbReference type="STRING" id="83560.NC80_02150"/>
<dbReference type="OMA" id="CEKELIV"/>
<dbReference type="RefSeq" id="WP_010230439.1">
    <property type="nucleotide sequence ID" value="NZ_CP007217.1"/>
</dbReference>
<accession>A0A070A3Q3</accession>